<organism evidence="2 3">
    <name type="scientific">Araneus ventricosus</name>
    <name type="common">Orbweaver spider</name>
    <name type="synonym">Epeira ventricosa</name>
    <dbReference type="NCBI Taxonomy" id="182803"/>
    <lineage>
        <taxon>Eukaryota</taxon>
        <taxon>Metazoa</taxon>
        <taxon>Ecdysozoa</taxon>
        <taxon>Arthropoda</taxon>
        <taxon>Chelicerata</taxon>
        <taxon>Arachnida</taxon>
        <taxon>Araneae</taxon>
        <taxon>Araneomorphae</taxon>
        <taxon>Entelegynae</taxon>
        <taxon>Araneoidea</taxon>
        <taxon>Araneidae</taxon>
        <taxon>Araneus</taxon>
    </lineage>
</organism>
<gene>
    <name evidence="2" type="ORF">AVEN_219006_1</name>
</gene>
<reference evidence="2 3" key="1">
    <citation type="journal article" date="2019" name="Sci. Rep.">
        <title>Orb-weaving spider Araneus ventricosus genome elucidates the spidroin gene catalogue.</title>
        <authorList>
            <person name="Kono N."/>
            <person name="Nakamura H."/>
            <person name="Ohtoshi R."/>
            <person name="Moran D.A.P."/>
            <person name="Shinohara A."/>
            <person name="Yoshida Y."/>
            <person name="Fujiwara M."/>
            <person name="Mori M."/>
            <person name="Tomita M."/>
            <person name="Arakawa K."/>
        </authorList>
    </citation>
    <scope>NUCLEOTIDE SEQUENCE [LARGE SCALE GENOMIC DNA]</scope>
</reference>
<evidence type="ECO:0000313" key="2">
    <source>
        <dbReference type="EMBL" id="GBM01889.1"/>
    </source>
</evidence>
<name>A0A4Y2CC85_ARAVE</name>
<feature type="transmembrane region" description="Helical" evidence="1">
    <location>
        <begin position="133"/>
        <end position="151"/>
    </location>
</feature>
<dbReference type="EMBL" id="BGPR01000174">
    <property type="protein sequence ID" value="GBM01889.1"/>
    <property type="molecule type" value="Genomic_DNA"/>
</dbReference>
<evidence type="ECO:0000313" key="3">
    <source>
        <dbReference type="Proteomes" id="UP000499080"/>
    </source>
</evidence>
<keyword evidence="3" id="KW-1185">Reference proteome</keyword>
<dbReference type="AlphaFoldDB" id="A0A4Y2CC85"/>
<evidence type="ECO:0000256" key="1">
    <source>
        <dbReference type="SAM" id="Phobius"/>
    </source>
</evidence>
<keyword evidence="1" id="KW-0472">Membrane</keyword>
<protein>
    <submittedName>
        <fullName evidence="2">Uncharacterized protein</fullName>
    </submittedName>
</protein>
<accession>A0A4Y2CC85</accession>
<keyword evidence="1" id="KW-0812">Transmembrane</keyword>
<proteinExistence type="predicted"/>
<dbReference type="Gene3D" id="3.30.420.10">
    <property type="entry name" value="Ribonuclease H-like superfamily/Ribonuclease H"/>
    <property type="match status" value="1"/>
</dbReference>
<dbReference type="InterPro" id="IPR036397">
    <property type="entry name" value="RNaseH_sf"/>
</dbReference>
<dbReference type="OrthoDB" id="6468302at2759"/>
<dbReference type="PANTHER" id="PTHR47326:SF1">
    <property type="entry name" value="HTH PSQ-TYPE DOMAIN-CONTAINING PROTEIN"/>
    <property type="match status" value="1"/>
</dbReference>
<comment type="caution">
    <text evidence="2">The sequence shown here is derived from an EMBL/GenBank/DDBJ whole genome shotgun (WGS) entry which is preliminary data.</text>
</comment>
<dbReference type="GO" id="GO:0003676">
    <property type="term" value="F:nucleic acid binding"/>
    <property type="evidence" value="ECO:0007669"/>
    <property type="project" value="InterPro"/>
</dbReference>
<dbReference type="PANTHER" id="PTHR47326">
    <property type="entry name" value="TRANSPOSABLE ELEMENT TC3 TRANSPOSASE-LIKE PROTEIN"/>
    <property type="match status" value="1"/>
</dbReference>
<keyword evidence="1" id="KW-1133">Transmembrane helix</keyword>
<sequence>MLINCVIPYLQQRNFLSEVVWMQYAAPHVGSSVKRLLTQHFTDRIIYHHFMFSGPPRSSDLTPMDFWRWEYQKSNVHASNPQTVSVSKMPSIVRFNSFLFTWHVLQYYPSLLHTKCHRVSGRTSRKFVKRKNIFYRFSAFYFLFLLFPPRLCLT</sequence>
<dbReference type="Proteomes" id="UP000499080">
    <property type="component" value="Unassembled WGS sequence"/>
</dbReference>